<evidence type="ECO:0000256" key="8">
    <source>
        <dbReference type="SAM" id="MobiDB-lite"/>
    </source>
</evidence>
<gene>
    <name evidence="10" type="ORF">B5766_09450</name>
</gene>
<dbReference type="InterPro" id="IPR000515">
    <property type="entry name" value="MetI-like"/>
</dbReference>
<feature type="transmembrane region" description="Helical" evidence="7">
    <location>
        <begin position="264"/>
        <end position="288"/>
    </location>
</feature>
<evidence type="ECO:0000256" key="7">
    <source>
        <dbReference type="RuleBase" id="RU363032"/>
    </source>
</evidence>
<dbReference type="InterPro" id="IPR035906">
    <property type="entry name" value="MetI-like_sf"/>
</dbReference>
<dbReference type="PANTHER" id="PTHR32243:SF18">
    <property type="entry name" value="INNER MEMBRANE ABC TRANSPORTER PERMEASE PROTEIN YCJP"/>
    <property type="match status" value="1"/>
</dbReference>
<evidence type="ECO:0000256" key="3">
    <source>
        <dbReference type="ARBA" id="ARBA00022475"/>
    </source>
</evidence>
<protein>
    <recommendedName>
        <fullName evidence="9">ABC transmembrane type-1 domain-containing protein</fullName>
    </recommendedName>
</protein>
<accession>A0A2A6FPK4</accession>
<dbReference type="Pfam" id="PF00528">
    <property type="entry name" value="BPD_transp_1"/>
    <property type="match status" value="1"/>
</dbReference>
<evidence type="ECO:0000256" key="4">
    <source>
        <dbReference type="ARBA" id="ARBA00022692"/>
    </source>
</evidence>
<dbReference type="EMBL" id="NAEP01000045">
    <property type="protein sequence ID" value="PDQ34805.1"/>
    <property type="molecule type" value="Genomic_DNA"/>
</dbReference>
<dbReference type="AlphaFoldDB" id="A0A2A6FPK4"/>
<keyword evidence="2 7" id="KW-0813">Transport</keyword>
<evidence type="ECO:0000256" key="6">
    <source>
        <dbReference type="ARBA" id="ARBA00023136"/>
    </source>
</evidence>
<dbReference type="Proteomes" id="UP000219994">
    <property type="component" value="Unassembled WGS sequence"/>
</dbReference>
<evidence type="ECO:0000259" key="9">
    <source>
        <dbReference type="PROSITE" id="PS50928"/>
    </source>
</evidence>
<evidence type="ECO:0000256" key="1">
    <source>
        <dbReference type="ARBA" id="ARBA00004651"/>
    </source>
</evidence>
<sequence>MMGITRDARPSLPPAVVSQDNRLRRTSESKDRRARQTIFVAGAQTVAALVFLAPIVWMYVASLRPDLDIRSGNLVPTRVSLDNFVHLFELDIVPQAFLNSAIIAAFSSVIVTTVSTLSAYALSRFRFRGRGFTHGFLLAGQLVPGLVVLVPIIVAFRQLGLADSLVGLTIAHLTLGLPIAVLLLRNYLAEIPVALEEAAIVDGCSRVGALFRIVLPLLRPALVAVTAFSFILSWGEYVVALSLITTDDKKTLPLSMQYLFQLYGVDLGVVMAFGVIISLPVAVLFMFIQRSFVSNLGTGGIKE</sequence>
<feature type="transmembrane region" description="Helical" evidence="7">
    <location>
        <begin position="221"/>
        <end position="244"/>
    </location>
</feature>
<dbReference type="GO" id="GO:0055085">
    <property type="term" value="P:transmembrane transport"/>
    <property type="evidence" value="ECO:0007669"/>
    <property type="project" value="InterPro"/>
</dbReference>
<reference evidence="11" key="1">
    <citation type="submission" date="2017-03" db="EMBL/GenBank/DDBJ databases">
        <authorList>
            <person name="Lund M.B."/>
        </authorList>
    </citation>
    <scope>NUCLEOTIDE SEQUENCE [LARGE SCALE GENOMIC DNA]</scope>
</reference>
<dbReference type="PROSITE" id="PS50928">
    <property type="entry name" value="ABC_TM1"/>
    <property type="match status" value="1"/>
</dbReference>
<proteinExistence type="inferred from homology"/>
<keyword evidence="5 7" id="KW-1133">Transmembrane helix</keyword>
<name>A0A2A6FPK4_9MICO</name>
<feature type="transmembrane region" description="Helical" evidence="7">
    <location>
        <begin position="97"/>
        <end position="123"/>
    </location>
</feature>
<feature type="region of interest" description="Disordered" evidence="8">
    <location>
        <begin position="1"/>
        <end position="29"/>
    </location>
</feature>
<organism evidence="10 11">
    <name type="scientific">Candidatus Lumbricidiphila eiseniae</name>
    <dbReference type="NCBI Taxonomy" id="1969409"/>
    <lineage>
        <taxon>Bacteria</taxon>
        <taxon>Bacillati</taxon>
        <taxon>Actinomycetota</taxon>
        <taxon>Actinomycetes</taxon>
        <taxon>Micrococcales</taxon>
        <taxon>Microbacteriaceae</taxon>
        <taxon>Candidatus Lumbricidiphila</taxon>
    </lineage>
</organism>
<keyword evidence="3" id="KW-1003">Cell membrane</keyword>
<dbReference type="CDD" id="cd06261">
    <property type="entry name" value="TM_PBP2"/>
    <property type="match status" value="1"/>
</dbReference>
<feature type="domain" description="ABC transmembrane type-1" evidence="9">
    <location>
        <begin position="97"/>
        <end position="288"/>
    </location>
</feature>
<dbReference type="InterPro" id="IPR050901">
    <property type="entry name" value="BP-dep_ABC_trans_perm"/>
</dbReference>
<feature type="transmembrane region" description="Helical" evidence="7">
    <location>
        <begin position="135"/>
        <end position="159"/>
    </location>
</feature>
<comment type="similarity">
    <text evidence="7">Belongs to the binding-protein-dependent transport system permease family.</text>
</comment>
<evidence type="ECO:0000256" key="5">
    <source>
        <dbReference type="ARBA" id="ARBA00022989"/>
    </source>
</evidence>
<evidence type="ECO:0000313" key="10">
    <source>
        <dbReference type="EMBL" id="PDQ34805.1"/>
    </source>
</evidence>
<dbReference type="GO" id="GO:0005886">
    <property type="term" value="C:plasma membrane"/>
    <property type="evidence" value="ECO:0007669"/>
    <property type="project" value="UniProtKB-SubCell"/>
</dbReference>
<keyword evidence="6 7" id="KW-0472">Membrane</keyword>
<evidence type="ECO:0000313" key="11">
    <source>
        <dbReference type="Proteomes" id="UP000219994"/>
    </source>
</evidence>
<dbReference type="Gene3D" id="1.10.3720.10">
    <property type="entry name" value="MetI-like"/>
    <property type="match status" value="1"/>
</dbReference>
<keyword evidence="4 7" id="KW-0812">Transmembrane</keyword>
<comment type="subcellular location">
    <subcellularLocation>
        <location evidence="1 7">Cell membrane</location>
        <topology evidence="1 7">Multi-pass membrane protein</topology>
    </subcellularLocation>
</comment>
<feature type="transmembrane region" description="Helical" evidence="7">
    <location>
        <begin position="165"/>
        <end position="184"/>
    </location>
</feature>
<feature type="transmembrane region" description="Helical" evidence="7">
    <location>
        <begin position="38"/>
        <end position="60"/>
    </location>
</feature>
<dbReference type="SUPFAM" id="SSF161098">
    <property type="entry name" value="MetI-like"/>
    <property type="match status" value="1"/>
</dbReference>
<evidence type="ECO:0000256" key="2">
    <source>
        <dbReference type="ARBA" id="ARBA00022448"/>
    </source>
</evidence>
<dbReference type="PANTHER" id="PTHR32243">
    <property type="entry name" value="MALTOSE TRANSPORT SYSTEM PERMEASE-RELATED"/>
    <property type="match status" value="1"/>
</dbReference>
<comment type="caution">
    <text evidence="10">The sequence shown here is derived from an EMBL/GenBank/DDBJ whole genome shotgun (WGS) entry which is preliminary data.</text>
</comment>